<feature type="compositionally biased region" description="Low complexity" evidence="1">
    <location>
        <begin position="122"/>
        <end position="136"/>
    </location>
</feature>
<sequence>MDESSLKGRDRSDCEVNLHPAKRAASLFVMDGRVSSFLHHQMLDATPDVKKATEIVLSSRKTWKNVTKSLTEKASKNTVQRPVLKTRSVSQNGTASYRDTSNYVRASIGLRSSGGDWDTVNSPKSSSASHSPSTQSCFPLSSHPSPDADAGTWPKSNVPASTARPQTHVKIEIVDFSFPSSGSHGGSQAEPGSTFISLDSEFSSMEVRLTSWKNPIVSLRLAQPLEVAEHFCLFQVFTSGKVILSDYSAIMLQSVSIQTREGHSEKMYYYDMKFFPRYWNSVFSFSDFTGHQILQQIIRRKSIDLVDSTTTPTVRSEDQVVHTISYAFVTRQRWKGSEEAAKERIGRQSIGKFEQASTSIADTLGLDAPSCFPEPECPSDGRAHFPVQDSLEVGSSQPSTEAELSHTKLFMPSIESNEPNKIPLSLVKHTTNGTYNKNSLRMTAAPSQATTVDPYHSNLGQILQHQKPEFAQPSQVDPSVYLNPSTTSMYPQLYPNHSSTFQGMTGWAEQDVQQQQSYQPTPAPQFARYESQYFWRTPAEGYSGDTVSQAHPPPEAETQAMCSQERTLLPSGYTGREIPQEYSTGPFYDHTSTTNIPHTALANERGTWKSCSIARTNIISEPTVTRPSAYHHSSSSFLTYANNH</sequence>
<feature type="compositionally biased region" description="Polar residues" evidence="1">
    <location>
        <begin position="154"/>
        <end position="164"/>
    </location>
</feature>
<name>A0A0D0B9N1_9AGAR</name>
<dbReference type="EMBL" id="KN834878">
    <property type="protein sequence ID" value="KIK50936.1"/>
    <property type="molecule type" value="Genomic_DNA"/>
</dbReference>
<accession>A0A0D0B9N1</accession>
<dbReference type="Proteomes" id="UP000053593">
    <property type="component" value="Unassembled WGS sequence"/>
</dbReference>
<organism evidence="2 3">
    <name type="scientific">Collybiopsis luxurians FD-317 M1</name>
    <dbReference type="NCBI Taxonomy" id="944289"/>
    <lineage>
        <taxon>Eukaryota</taxon>
        <taxon>Fungi</taxon>
        <taxon>Dikarya</taxon>
        <taxon>Basidiomycota</taxon>
        <taxon>Agaricomycotina</taxon>
        <taxon>Agaricomycetes</taxon>
        <taxon>Agaricomycetidae</taxon>
        <taxon>Agaricales</taxon>
        <taxon>Marasmiineae</taxon>
        <taxon>Omphalotaceae</taxon>
        <taxon>Collybiopsis</taxon>
        <taxon>Collybiopsis luxurians</taxon>
    </lineage>
</organism>
<feature type="compositionally biased region" description="Polar residues" evidence="1">
    <location>
        <begin position="87"/>
        <end position="96"/>
    </location>
</feature>
<reference evidence="2 3" key="1">
    <citation type="submission" date="2014-04" db="EMBL/GenBank/DDBJ databases">
        <title>Evolutionary Origins and Diversification of the Mycorrhizal Mutualists.</title>
        <authorList>
            <consortium name="DOE Joint Genome Institute"/>
            <consortium name="Mycorrhizal Genomics Consortium"/>
            <person name="Kohler A."/>
            <person name="Kuo A."/>
            <person name="Nagy L.G."/>
            <person name="Floudas D."/>
            <person name="Copeland A."/>
            <person name="Barry K.W."/>
            <person name="Cichocki N."/>
            <person name="Veneault-Fourrey C."/>
            <person name="LaButti K."/>
            <person name="Lindquist E.A."/>
            <person name="Lipzen A."/>
            <person name="Lundell T."/>
            <person name="Morin E."/>
            <person name="Murat C."/>
            <person name="Riley R."/>
            <person name="Ohm R."/>
            <person name="Sun H."/>
            <person name="Tunlid A."/>
            <person name="Henrissat B."/>
            <person name="Grigoriev I.V."/>
            <person name="Hibbett D.S."/>
            <person name="Martin F."/>
        </authorList>
    </citation>
    <scope>NUCLEOTIDE SEQUENCE [LARGE SCALE GENOMIC DNA]</scope>
    <source>
        <strain evidence="2 3">FD-317 M1</strain>
    </source>
</reference>
<gene>
    <name evidence="2" type="ORF">GYMLUDRAFT_252506</name>
</gene>
<evidence type="ECO:0000313" key="3">
    <source>
        <dbReference type="Proteomes" id="UP000053593"/>
    </source>
</evidence>
<evidence type="ECO:0000256" key="1">
    <source>
        <dbReference type="SAM" id="MobiDB-lite"/>
    </source>
</evidence>
<dbReference type="HOGENOM" id="CLU_425157_0_0_1"/>
<proteinExistence type="predicted"/>
<keyword evidence="3" id="KW-1185">Reference proteome</keyword>
<dbReference type="AlphaFoldDB" id="A0A0D0B9N1"/>
<protein>
    <submittedName>
        <fullName evidence="2">Uncharacterized protein</fullName>
    </submittedName>
</protein>
<evidence type="ECO:0000313" key="2">
    <source>
        <dbReference type="EMBL" id="KIK50936.1"/>
    </source>
</evidence>
<feature type="region of interest" description="Disordered" evidence="1">
    <location>
        <begin position="72"/>
        <end position="96"/>
    </location>
</feature>
<feature type="region of interest" description="Disordered" evidence="1">
    <location>
        <begin position="114"/>
        <end position="164"/>
    </location>
</feature>